<evidence type="ECO:0000313" key="3">
    <source>
        <dbReference type="Proteomes" id="UP001369958"/>
    </source>
</evidence>
<protein>
    <recommendedName>
        <fullName evidence="4">Polysaccharide chain length determinant N-terminal domain-containing protein</fullName>
    </recommendedName>
</protein>
<keyword evidence="1" id="KW-1133">Transmembrane helix</keyword>
<reference evidence="2 3" key="1">
    <citation type="submission" date="2024-02" db="EMBL/GenBank/DDBJ databases">
        <title>Complete genome sequence of Pelagibacterium nitratireducens ZH15.</title>
        <authorList>
            <person name="Zhao L.H."/>
        </authorList>
    </citation>
    <scope>NUCLEOTIDE SEQUENCE [LARGE SCALE GENOMIC DNA]</scope>
    <source>
        <strain evidence="2 3">ZH15</strain>
    </source>
</reference>
<evidence type="ECO:0000313" key="2">
    <source>
        <dbReference type="EMBL" id="WWT33164.1"/>
    </source>
</evidence>
<dbReference type="Proteomes" id="UP001369958">
    <property type="component" value="Chromosome"/>
</dbReference>
<accession>A0ABZ2I1G2</accession>
<dbReference type="RefSeq" id="WP_338608584.1">
    <property type="nucleotide sequence ID" value="NZ_CP146275.1"/>
</dbReference>
<keyword evidence="1" id="KW-0472">Membrane</keyword>
<gene>
    <name evidence="2" type="ORF">V6617_01450</name>
</gene>
<keyword evidence="3" id="KW-1185">Reference proteome</keyword>
<dbReference type="EMBL" id="CP146275">
    <property type="protein sequence ID" value="WWT33164.1"/>
    <property type="molecule type" value="Genomic_DNA"/>
</dbReference>
<feature type="transmembrane region" description="Helical" evidence="1">
    <location>
        <begin position="23"/>
        <end position="42"/>
    </location>
</feature>
<keyword evidence="1" id="KW-0812">Transmembrane</keyword>
<evidence type="ECO:0000256" key="1">
    <source>
        <dbReference type="SAM" id="Phobius"/>
    </source>
</evidence>
<name>A0ABZ2I1G2_9HYPH</name>
<organism evidence="2 3">
    <name type="scientific">Pelagibacterium nitratireducens</name>
    <dbReference type="NCBI Taxonomy" id="1046114"/>
    <lineage>
        <taxon>Bacteria</taxon>
        <taxon>Pseudomonadati</taxon>
        <taxon>Pseudomonadota</taxon>
        <taxon>Alphaproteobacteria</taxon>
        <taxon>Hyphomicrobiales</taxon>
        <taxon>Devosiaceae</taxon>
        <taxon>Pelagibacterium</taxon>
    </lineage>
</organism>
<sequence length="269" mass="29529">MGDKSRNDEEVGFLDILEVAASGWIRIVLGGVAAAVVVHFLFPSQSGYYQGQMVVAATPAQALAVQQLDENLSDARGTFGYAFVTDLWGIGPSTRVTFDGHTAEDVRSALGQYAISIESWTEEQDESTTQSANLLIEARLEEISSSLSAVDRSIDSMRSRGSTDVVLAPFFSLAQQLRAEELDLKLTRYDLMVKQNGTGRPAVLVTPGSIDLVGVQNNSIYAILAGFSAAFFMLLIMLLRNCFVEMLRHPDQKAKLDRITDSLLMRRKR</sequence>
<evidence type="ECO:0008006" key="4">
    <source>
        <dbReference type="Google" id="ProtNLM"/>
    </source>
</evidence>
<proteinExistence type="predicted"/>
<feature type="transmembrane region" description="Helical" evidence="1">
    <location>
        <begin position="220"/>
        <end position="239"/>
    </location>
</feature>